<evidence type="ECO:0000256" key="8">
    <source>
        <dbReference type="ARBA" id="ARBA00047935"/>
    </source>
</evidence>
<gene>
    <name evidence="14" type="primary">LOC116286480</name>
</gene>
<dbReference type="GO" id="GO:0003987">
    <property type="term" value="F:acetate-CoA ligase activity"/>
    <property type="evidence" value="ECO:0007669"/>
    <property type="project" value="UniProtKB-EC"/>
</dbReference>
<reference evidence="14" key="1">
    <citation type="submission" date="2025-08" db="UniProtKB">
        <authorList>
            <consortium name="RefSeq"/>
        </authorList>
    </citation>
    <scope>IDENTIFICATION</scope>
    <source>
        <tissue evidence="14">Tentacle</tissue>
    </source>
</reference>
<dbReference type="AlphaFoldDB" id="A0A6P8H0F5"/>
<evidence type="ECO:0000256" key="2">
    <source>
        <dbReference type="ARBA" id="ARBA00006432"/>
    </source>
</evidence>
<dbReference type="OrthoDB" id="10253869at2759"/>
<dbReference type="RefSeq" id="XP_031548866.1">
    <property type="nucleotide sequence ID" value="XM_031693006.1"/>
</dbReference>
<dbReference type="InterPro" id="IPR042099">
    <property type="entry name" value="ANL_N_sf"/>
</dbReference>
<comment type="catalytic activity">
    <reaction evidence="8">
        <text>butanoate + ATP + CoA = butanoyl-CoA + AMP + diphosphate</text>
        <dbReference type="Rhea" id="RHEA:46172"/>
        <dbReference type="ChEBI" id="CHEBI:17968"/>
        <dbReference type="ChEBI" id="CHEBI:30616"/>
        <dbReference type="ChEBI" id="CHEBI:33019"/>
        <dbReference type="ChEBI" id="CHEBI:57287"/>
        <dbReference type="ChEBI" id="CHEBI:57371"/>
        <dbReference type="ChEBI" id="CHEBI:456215"/>
    </reaction>
    <physiologicalReaction direction="left-to-right" evidence="8">
        <dbReference type="Rhea" id="RHEA:46173"/>
    </physiologicalReaction>
</comment>
<dbReference type="FunFam" id="3.40.50.12780:FF:000011">
    <property type="entry name" value="Acetyl-coenzyme A synthetase 2-like, mitochondrial"/>
    <property type="match status" value="1"/>
</dbReference>
<dbReference type="EC" id="6.2.1.1" evidence="4"/>
<evidence type="ECO:0000256" key="1">
    <source>
        <dbReference type="ARBA" id="ARBA00001884"/>
    </source>
</evidence>
<evidence type="ECO:0000256" key="3">
    <source>
        <dbReference type="ARBA" id="ARBA00012985"/>
    </source>
</evidence>
<dbReference type="PANTHER" id="PTHR43347:SF3">
    <property type="entry name" value="ACYL-COA SYNTHETASE SHORT-CHAIN FAMILY MEMBER 3, MITOCHONDRIAL"/>
    <property type="match status" value="1"/>
</dbReference>
<dbReference type="Pfam" id="PF16177">
    <property type="entry name" value="ACAS_N"/>
    <property type="match status" value="1"/>
</dbReference>
<dbReference type="Pfam" id="PF13193">
    <property type="entry name" value="AMP-binding_C"/>
    <property type="match status" value="1"/>
</dbReference>
<evidence type="ECO:0000259" key="11">
    <source>
        <dbReference type="Pfam" id="PF13193"/>
    </source>
</evidence>
<dbReference type="EC" id="6.2.1.17" evidence="3"/>
<comment type="catalytic activity">
    <reaction evidence="1">
        <text>acetate + ATP + CoA = acetyl-CoA + AMP + diphosphate</text>
        <dbReference type="Rhea" id="RHEA:23176"/>
        <dbReference type="ChEBI" id="CHEBI:30089"/>
        <dbReference type="ChEBI" id="CHEBI:30616"/>
        <dbReference type="ChEBI" id="CHEBI:33019"/>
        <dbReference type="ChEBI" id="CHEBI:57287"/>
        <dbReference type="ChEBI" id="CHEBI:57288"/>
        <dbReference type="ChEBI" id="CHEBI:456215"/>
        <dbReference type="EC" id="6.2.1.1"/>
    </reaction>
    <physiologicalReaction direction="left-to-right" evidence="1">
        <dbReference type="Rhea" id="RHEA:23177"/>
    </physiologicalReaction>
</comment>
<comment type="similarity">
    <text evidence="2">Belongs to the ATP-dependent AMP-binding enzyme family.</text>
</comment>
<dbReference type="InterPro" id="IPR000873">
    <property type="entry name" value="AMP-dep_synth/lig_dom"/>
</dbReference>
<name>A0A6P8H0F5_ACTTE</name>
<dbReference type="Pfam" id="PF00501">
    <property type="entry name" value="AMP-binding"/>
    <property type="match status" value="1"/>
</dbReference>
<evidence type="ECO:0000256" key="6">
    <source>
        <dbReference type="ARBA" id="ARBA00040004"/>
    </source>
</evidence>
<dbReference type="InterPro" id="IPR032387">
    <property type="entry name" value="ACAS_N"/>
</dbReference>
<evidence type="ECO:0000256" key="5">
    <source>
        <dbReference type="ARBA" id="ARBA00029726"/>
    </source>
</evidence>
<proteinExistence type="inferred from homology"/>
<evidence type="ECO:0000259" key="12">
    <source>
        <dbReference type="Pfam" id="PF16177"/>
    </source>
</evidence>
<dbReference type="PANTHER" id="PTHR43347">
    <property type="entry name" value="ACYL-COA SYNTHETASE"/>
    <property type="match status" value="1"/>
</dbReference>
<dbReference type="GO" id="GO:0050218">
    <property type="term" value="F:propionate-CoA ligase activity"/>
    <property type="evidence" value="ECO:0007669"/>
    <property type="project" value="UniProtKB-EC"/>
</dbReference>
<evidence type="ECO:0000256" key="7">
    <source>
        <dbReference type="ARBA" id="ARBA00042755"/>
    </source>
</evidence>
<dbReference type="Proteomes" id="UP000515163">
    <property type="component" value="Unplaced"/>
</dbReference>
<dbReference type="PROSITE" id="PS00455">
    <property type="entry name" value="AMP_BINDING"/>
    <property type="match status" value="1"/>
</dbReference>
<dbReference type="KEGG" id="aten:116286480"/>
<evidence type="ECO:0000313" key="14">
    <source>
        <dbReference type="RefSeq" id="XP_031548866.1"/>
    </source>
</evidence>
<dbReference type="InterPro" id="IPR025110">
    <property type="entry name" value="AMP-bd_C"/>
</dbReference>
<dbReference type="GO" id="GO:0005759">
    <property type="term" value="C:mitochondrial matrix"/>
    <property type="evidence" value="ECO:0007669"/>
    <property type="project" value="TreeGrafter"/>
</dbReference>
<keyword evidence="13" id="KW-1185">Reference proteome</keyword>
<dbReference type="InterPro" id="IPR020845">
    <property type="entry name" value="AMP-binding_CS"/>
</dbReference>
<sequence>MNMLRGLSLFRAKGVVEILCRSNSKVPFNRVYINHGKPQLPWLLALRTVHSSSSLQMRVYSYEEAFKSSIEEPEKFWDEVAEGIDWYKPYTRVLDHSNPPFTKWFPGGELNTCYNCLDRHIEKGRGSQTALIYDSPVSGKIEMYSYQNLQRLVAKFAGALASLNVCKGDRVIIYMPMVPQAVVAMLACARIGAVHSVVFGGFAAPELARRIEHAEPRVVVTSSCGIEPTRLVHYKPILDEAIKISSHKPSTVILHQRDQSSGNIIPGQDVTWDQVMQNAEPHDCVPVESTDPLYILYTSGTTGDPKGIVRRNGGHAVALNWSMKNIYGINPGEVWWAASDLGWVVGHSYIVYGPLLSGCTSILFEGKPVGTPDAGAFFRVIEQHKVVSMFTAPTAIRIIRTEDPKAETIKQYDLSHFRDMFLAGEHLDKDTMHWARRAISAPVYDNWWQTESGWAITAHAVGLGRPMDEHLQTTGKPVPGYNVKVLREDMTEADRGELGQIVVKLPMPPGTAGTLWKADEKFMKAYFEKYPGYYDSCDAGIIDEDGFVSIMARTDDVINVAGHRISTKALEEGIMKPEFVIDAACVGYKDPIKGHVPLGFIVVDKTSDMKKDAMVAEVIQSVRQFVGPVAAFKTAIIVDALPKTRSGKTVRGILTKIIHGEPYKITPTMENPQVLDTIKDKLVEVGFLKKE</sequence>
<evidence type="ECO:0000256" key="9">
    <source>
        <dbReference type="ARBA" id="ARBA00049004"/>
    </source>
</evidence>
<evidence type="ECO:0000313" key="13">
    <source>
        <dbReference type="Proteomes" id="UP000515163"/>
    </source>
</evidence>
<dbReference type="GeneID" id="116286480"/>
<evidence type="ECO:0000256" key="4">
    <source>
        <dbReference type="ARBA" id="ARBA00013275"/>
    </source>
</evidence>
<dbReference type="InParanoid" id="A0A6P8H0F5"/>
<evidence type="ECO:0000259" key="10">
    <source>
        <dbReference type="Pfam" id="PF00501"/>
    </source>
</evidence>
<dbReference type="SUPFAM" id="SSF56801">
    <property type="entry name" value="Acetyl-CoA synthetase-like"/>
    <property type="match status" value="1"/>
</dbReference>
<dbReference type="Gene3D" id="3.40.50.12780">
    <property type="entry name" value="N-terminal domain of ligase-like"/>
    <property type="match status" value="1"/>
</dbReference>
<dbReference type="Gene3D" id="3.30.300.30">
    <property type="match status" value="1"/>
</dbReference>
<accession>A0A6P8H0F5</accession>
<comment type="catalytic activity">
    <reaction evidence="9">
        <text>propanoate + ATP + CoA = propanoyl-CoA + AMP + diphosphate</text>
        <dbReference type="Rhea" id="RHEA:20373"/>
        <dbReference type="ChEBI" id="CHEBI:17272"/>
        <dbReference type="ChEBI" id="CHEBI:30616"/>
        <dbReference type="ChEBI" id="CHEBI:33019"/>
        <dbReference type="ChEBI" id="CHEBI:57287"/>
        <dbReference type="ChEBI" id="CHEBI:57392"/>
        <dbReference type="ChEBI" id="CHEBI:456215"/>
        <dbReference type="EC" id="6.2.1.17"/>
    </reaction>
    <physiologicalReaction direction="left-to-right" evidence="9">
        <dbReference type="Rhea" id="RHEA:20374"/>
    </physiologicalReaction>
</comment>
<dbReference type="InterPro" id="IPR045851">
    <property type="entry name" value="AMP-bd_C_sf"/>
</dbReference>
<protein>
    <recommendedName>
        <fullName evidence="6">Acyl-CoA synthetase short-chain family member 3, mitochondrial</fullName>
        <ecNumber evidence="4">6.2.1.1</ecNumber>
        <ecNumber evidence="3">6.2.1.17</ecNumber>
    </recommendedName>
    <alternativeName>
        <fullName evidence="7">Acetate--CoA ligase 3</fullName>
    </alternativeName>
    <alternativeName>
        <fullName evidence="5">Propionate--CoA ligase</fullName>
    </alternativeName>
</protein>
<organism evidence="13 14">
    <name type="scientific">Actinia tenebrosa</name>
    <name type="common">Australian red waratah sea anemone</name>
    <dbReference type="NCBI Taxonomy" id="6105"/>
    <lineage>
        <taxon>Eukaryota</taxon>
        <taxon>Metazoa</taxon>
        <taxon>Cnidaria</taxon>
        <taxon>Anthozoa</taxon>
        <taxon>Hexacorallia</taxon>
        <taxon>Actiniaria</taxon>
        <taxon>Actiniidae</taxon>
        <taxon>Actinia</taxon>
    </lineage>
</organism>
<feature type="domain" description="Acetyl-coenzyme A synthetase N-terminal" evidence="12">
    <location>
        <begin position="62"/>
        <end position="116"/>
    </location>
</feature>
<feature type="domain" description="AMP-dependent synthetase/ligase" evidence="10">
    <location>
        <begin position="125"/>
        <end position="506"/>
    </location>
</feature>
<dbReference type="FunCoup" id="A0A6P8H0F5">
    <property type="interactions" value="741"/>
</dbReference>
<feature type="domain" description="AMP-binding enzyme C-terminal" evidence="11">
    <location>
        <begin position="570"/>
        <end position="648"/>
    </location>
</feature>